<dbReference type="EMBL" id="CP019607">
    <property type="protein sequence ID" value="AQP51509.1"/>
    <property type="molecule type" value="Genomic_DNA"/>
</dbReference>
<reference evidence="2 3" key="1">
    <citation type="journal article" date="2008" name="Int. J. Syst. Evol. Microbiol.">
        <title>Tessaracoccus flavescens sp. nov., isolated from marine sediment.</title>
        <authorList>
            <person name="Lee D.W."/>
            <person name="Lee S.D."/>
        </authorList>
    </citation>
    <scope>NUCLEOTIDE SEQUENCE [LARGE SCALE GENOMIC DNA]</scope>
    <source>
        <strain evidence="2 3">SST-39T</strain>
    </source>
</reference>
<dbReference type="AlphaFoldDB" id="A0A1Q2CZD8"/>
<sequence length="152" mass="14931">MAAARPVGAAREHGDATLVTLYEPLLPYALIFGLEDRWTKVIGEVHDARLPEAAPLAALLTAMPLSDLSASLSHNGYRSIDGTQTMMDVNHRVSDGFSSAGTALSDTFSGSNDGSGGSGWSGGGGGGGWSSGGSGGGGSSGGGMGGGGGSSW</sequence>
<evidence type="ECO:0000256" key="1">
    <source>
        <dbReference type="SAM" id="MobiDB-lite"/>
    </source>
</evidence>
<dbReference type="KEGG" id="tfa:BW733_12510"/>
<name>A0A1Q2CZD8_9ACTN</name>
<gene>
    <name evidence="2" type="ORF">BW733_12510</name>
</gene>
<protein>
    <recommendedName>
        <fullName evidence="4">DUF2207 domain-containing protein</fullName>
    </recommendedName>
</protein>
<feature type="compositionally biased region" description="Gly residues" evidence="1">
    <location>
        <begin position="113"/>
        <end position="152"/>
    </location>
</feature>
<keyword evidence="3" id="KW-1185">Reference proteome</keyword>
<evidence type="ECO:0008006" key="4">
    <source>
        <dbReference type="Google" id="ProtNLM"/>
    </source>
</evidence>
<dbReference type="STRING" id="399497.BW733_12510"/>
<organism evidence="2 3">
    <name type="scientific">Tessaracoccus flavescens</name>
    <dbReference type="NCBI Taxonomy" id="399497"/>
    <lineage>
        <taxon>Bacteria</taxon>
        <taxon>Bacillati</taxon>
        <taxon>Actinomycetota</taxon>
        <taxon>Actinomycetes</taxon>
        <taxon>Propionibacteriales</taxon>
        <taxon>Propionibacteriaceae</taxon>
        <taxon>Tessaracoccus</taxon>
    </lineage>
</organism>
<proteinExistence type="predicted"/>
<evidence type="ECO:0000313" key="3">
    <source>
        <dbReference type="Proteomes" id="UP000188235"/>
    </source>
</evidence>
<accession>A0A1Q2CZD8</accession>
<dbReference type="RefSeq" id="WP_179947116.1">
    <property type="nucleotide sequence ID" value="NZ_CP019607.1"/>
</dbReference>
<dbReference type="Proteomes" id="UP000188235">
    <property type="component" value="Chromosome"/>
</dbReference>
<evidence type="ECO:0000313" key="2">
    <source>
        <dbReference type="EMBL" id="AQP51509.1"/>
    </source>
</evidence>
<feature type="region of interest" description="Disordered" evidence="1">
    <location>
        <begin position="108"/>
        <end position="152"/>
    </location>
</feature>